<evidence type="ECO:0008006" key="4">
    <source>
        <dbReference type="Google" id="ProtNLM"/>
    </source>
</evidence>
<dbReference type="EMBL" id="RAPQ01000009">
    <property type="protein sequence ID" value="RKE02594.1"/>
    <property type="molecule type" value="Genomic_DNA"/>
</dbReference>
<feature type="signal peptide" evidence="1">
    <location>
        <begin position="1"/>
        <end position="21"/>
    </location>
</feature>
<protein>
    <recommendedName>
        <fullName evidence="4">Carbohydrate binding protein</fullName>
    </recommendedName>
</protein>
<name>A0A419X4C6_9BACT</name>
<accession>A0A419X4C6</accession>
<comment type="caution">
    <text evidence="2">The sequence shown here is derived from an EMBL/GenBank/DDBJ whole genome shotgun (WGS) entry which is preliminary data.</text>
</comment>
<feature type="chain" id="PRO_5019416312" description="Carbohydrate binding protein" evidence="1">
    <location>
        <begin position="22"/>
        <end position="523"/>
    </location>
</feature>
<keyword evidence="1" id="KW-0732">Signal</keyword>
<dbReference type="InterPro" id="IPR008979">
    <property type="entry name" value="Galactose-bd-like_sf"/>
</dbReference>
<dbReference type="Gene3D" id="2.60.120.260">
    <property type="entry name" value="Galactose-binding domain-like"/>
    <property type="match status" value="3"/>
</dbReference>
<evidence type="ECO:0000313" key="2">
    <source>
        <dbReference type="EMBL" id="RKE02594.1"/>
    </source>
</evidence>
<dbReference type="SUPFAM" id="SSF49785">
    <property type="entry name" value="Galactose-binding domain-like"/>
    <property type="match status" value="2"/>
</dbReference>
<proteinExistence type="predicted"/>
<sequence length="523" mass="58510">MNLKTKQLSLIIAIFSTFTIACSSSDEEEIIEPVDPCADVVKDNSIISDFECQQNFFIGADASKETQAPAIDNTNKSGINTSNKVGKFIDDGNQAWDNLLIDFGSAYNLTDRSQLKIKVLAPKAGILIAKLEGGSLTIEQSVQIEKINEWVECSFNFREAIDMDNTKLVLFFNAGADDGASEETYLIDDIRFVENDFPEIVDPCEGVEKDMNIISDFECQQNYFIGGDPTLDTQAPVTNNPDQSGDNTSEKVGKFIDNGTQAWDNMLIDFSTAYDLTNRSLLKMKVYTENTGILIAKLEGGDVVVEQQVQMETTGQWVEYSFNFREAVDMNNTKLILFFNAGAEDGQEEEVYYVDDIKFVENNIPVDDNPCNGVDKDMSIISDFECQHNYTFTGRLEAGIDNLYKAGINQSEKIGEFTDDGTNAWDFLLVDYEKAIDLSTKNKLKLMIHSDKAVQFLAKLEGGTSAAHEIWMDITTTGEWVEYTVDFSSQANENHNKVVLFFNAGKDDGGATDKYYLDNIRWE</sequence>
<dbReference type="AlphaFoldDB" id="A0A419X4C6"/>
<dbReference type="Proteomes" id="UP000284531">
    <property type="component" value="Unassembled WGS sequence"/>
</dbReference>
<reference evidence="2 3" key="1">
    <citation type="submission" date="2018-09" db="EMBL/GenBank/DDBJ databases">
        <title>Genomic Encyclopedia of Archaeal and Bacterial Type Strains, Phase II (KMG-II): from individual species to whole genera.</title>
        <authorList>
            <person name="Goeker M."/>
        </authorList>
    </citation>
    <scope>NUCLEOTIDE SEQUENCE [LARGE SCALE GENOMIC DNA]</scope>
    <source>
        <strain evidence="2 3">DSM 21950</strain>
    </source>
</reference>
<dbReference type="RefSeq" id="WP_120240450.1">
    <property type="nucleotide sequence ID" value="NZ_RAPQ01000009.1"/>
</dbReference>
<gene>
    <name evidence="2" type="ORF">BXY64_2689</name>
</gene>
<keyword evidence="3" id="KW-1185">Reference proteome</keyword>
<organism evidence="2 3">
    <name type="scientific">Marinifilum flexuosum</name>
    <dbReference type="NCBI Taxonomy" id="1117708"/>
    <lineage>
        <taxon>Bacteria</taxon>
        <taxon>Pseudomonadati</taxon>
        <taxon>Bacteroidota</taxon>
        <taxon>Bacteroidia</taxon>
        <taxon>Marinilabiliales</taxon>
        <taxon>Marinifilaceae</taxon>
    </lineage>
</organism>
<dbReference type="PROSITE" id="PS51257">
    <property type="entry name" value="PROKAR_LIPOPROTEIN"/>
    <property type="match status" value="1"/>
</dbReference>
<evidence type="ECO:0000313" key="3">
    <source>
        <dbReference type="Proteomes" id="UP000284531"/>
    </source>
</evidence>
<dbReference type="OrthoDB" id="5381604at2"/>
<evidence type="ECO:0000256" key="1">
    <source>
        <dbReference type="SAM" id="SignalP"/>
    </source>
</evidence>